<proteinExistence type="predicted"/>
<evidence type="ECO:0008006" key="4">
    <source>
        <dbReference type="Google" id="ProtNLM"/>
    </source>
</evidence>
<dbReference type="EMBL" id="JBBJCI010000088">
    <property type="protein sequence ID" value="KAK7248630.1"/>
    <property type="molecule type" value="Genomic_DNA"/>
</dbReference>
<dbReference type="Proteomes" id="UP001363151">
    <property type="component" value="Unassembled WGS sequence"/>
</dbReference>
<organism evidence="2 3">
    <name type="scientific">Aureococcus anophagefferens</name>
    <name type="common">Harmful bloom alga</name>
    <dbReference type="NCBI Taxonomy" id="44056"/>
    <lineage>
        <taxon>Eukaryota</taxon>
        <taxon>Sar</taxon>
        <taxon>Stramenopiles</taxon>
        <taxon>Ochrophyta</taxon>
        <taxon>Pelagophyceae</taxon>
        <taxon>Pelagomonadales</taxon>
        <taxon>Pelagomonadaceae</taxon>
        <taxon>Aureococcus</taxon>
    </lineage>
</organism>
<dbReference type="Gene3D" id="1.25.40.10">
    <property type="entry name" value="Tetratricopeptide repeat domain"/>
    <property type="match status" value="1"/>
</dbReference>
<sequence length="221" mass="22913">MANARGGFDGVQGSSSACDDASRAFDDATSVRSVSWAPSPVPRPRDDRAGGARGPRREGPRRGDDARWASRRPRPLRPPPGLARAPRARFDAAAALGDAAGQYNLGLAYLAGDGVRLNKSRAAKCFRDAADQDFPPGLHNRGMCYAFGTGVPKDHARAIELITRAAALGEPNAAFALGQCYRTGTFGVAADARKARACFGRAAALGHPDAAALVAGDDGAA</sequence>
<protein>
    <recommendedName>
        <fullName evidence="4">Sel1 repeat family protein</fullName>
    </recommendedName>
</protein>
<gene>
    <name evidence="2" type="ORF">SO694_00164043</name>
</gene>
<evidence type="ECO:0000313" key="3">
    <source>
        <dbReference type="Proteomes" id="UP001363151"/>
    </source>
</evidence>
<dbReference type="SUPFAM" id="SSF81901">
    <property type="entry name" value="HCP-like"/>
    <property type="match status" value="1"/>
</dbReference>
<accession>A0ABR1G5W4</accession>
<dbReference type="SMART" id="SM00671">
    <property type="entry name" value="SEL1"/>
    <property type="match status" value="3"/>
</dbReference>
<evidence type="ECO:0000256" key="1">
    <source>
        <dbReference type="SAM" id="MobiDB-lite"/>
    </source>
</evidence>
<dbReference type="Pfam" id="PF08238">
    <property type="entry name" value="Sel1"/>
    <property type="match status" value="3"/>
</dbReference>
<dbReference type="PANTHER" id="PTHR45011:SF1">
    <property type="entry name" value="DAP3-BINDING CELL DEATH ENHANCER 1"/>
    <property type="match status" value="1"/>
</dbReference>
<evidence type="ECO:0000313" key="2">
    <source>
        <dbReference type="EMBL" id="KAK7248630.1"/>
    </source>
</evidence>
<feature type="compositionally biased region" description="Basic and acidic residues" evidence="1">
    <location>
        <begin position="43"/>
        <end position="68"/>
    </location>
</feature>
<dbReference type="PANTHER" id="PTHR45011">
    <property type="entry name" value="DAP3-BINDING CELL DEATH ENHANCER 1"/>
    <property type="match status" value="1"/>
</dbReference>
<comment type="caution">
    <text evidence="2">The sequence shown here is derived from an EMBL/GenBank/DDBJ whole genome shotgun (WGS) entry which is preliminary data.</text>
</comment>
<dbReference type="InterPro" id="IPR052748">
    <property type="entry name" value="ISR_Activator"/>
</dbReference>
<dbReference type="InterPro" id="IPR006597">
    <property type="entry name" value="Sel1-like"/>
</dbReference>
<feature type="region of interest" description="Disordered" evidence="1">
    <location>
        <begin position="1"/>
        <end position="85"/>
    </location>
</feature>
<keyword evidence="3" id="KW-1185">Reference proteome</keyword>
<reference evidence="2 3" key="1">
    <citation type="submission" date="2024-03" db="EMBL/GenBank/DDBJ databases">
        <title>Aureococcus anophagefferens CCMP1851 and Kratosvirus quantuckense: Draft genome of a second virus-susceptible host strain in the model system.</title>
        <authorList>
            <person name="Chase E."/>
            <person name="Truchon A.R."/>
            <person name="Schepens W."/>
            <person name="Wilhelm S.W."/>
        </authorList>
    </citation>
    <scope>NUCLEOTIDE SEQUENCE [LARGE SCALE GENOMIC DNA]</scope>
    <source>
        <strain evidence="2 3">CCMP1851</strain>
    </source>
</reference>
<name>A0ABR1G5W4_AURAN</name>
<dbReference type="InterPro" id="IPR011990">
    <property type="entry name" value="TPR-like_helical_dom_sf"/>
</dbReference>